<protein>
    <recommendedName>
        <fullName evidence="5">Coiled-coil domain-containing protein 157</fullName>
    </recommendedName>
</protein>
<dbReference type="PANTHER" id="PTHR43696:SF9">
    <property type="entry name" value="COILED-COIL DOMAIN-CONTAINING PROTEIN 157"/>
    <property type="match status" value="1"/>
</dbReference>
<evidence type="ECO:0000256" key="2">
    <source>
        <dbReference type="SAM" id="MobiDB-lite"/>
    </source>
</evidence>
<dbReference type="STRING" id="7719.ENSCINP00000034282"/>
<dbReference type="InParanoid" id="H2XX98"/>
<feature type="coiled-coil region" evidence="1">
    <location>
        <begin position="270"/>
        <end position="546"/>
    </location>
</feature>
<dbReference type="OMA" id="QDQLWSP"/>
<dbReference type="Proteomes" id="UP000008144">
    <property type="component" value="Unassembled WGS sequence"/>
</dbReference>
<keyword evidence="4" id="KW-1185">Reference proteome</keyword>
<feature type="region of interest" description="Disordered" evidence="2">
    <location>
        <begin position="101"/>
        <end position="120"/>
    </location>
</feature>
<accession>H2XX98</accession>
<dbReference type="PANTHER" id="PTHR43696">
    <property type="entry name" value="COILED-COIL DOMAIN-CONTAINING PROTEIN 157"/>
    <property type="match status" value="1"/>
</dbReference>
<evidence type="ECO:0000256" key="1">
    <source>
        <dbReference type="SAM" id="Coils"/>
    </source>
</evidence>
<evidence type="ECO:0000313" key="4">
    <source>
        <dbReference type="Proteomes" id="UP000008144"/>
    </source>
</evidence>
<proteinExistence type="predicted"/>
<name>H2XX98_CIOIN</name>
<dbReference type="InterPro" id="IPR029681">
    <property type="entry name" value="CCDC157"/>
</dbReference>
<reference evidence="3" key="3">
    <citation type="submission" date="2025-09" db="UniProtKB">
        <authorList>
            <consortium name="Ensembl"/>
        </authorList>
    </citation>
    <scope>IDENTIFICATION</scope>
</reference>
<dbReference type="Ensembl" id="ENSCINT00000033768.1">
    <property type="protein sequence ID" value="ENSCINP00000034282.1"/>
    <property type="gene ID" value="ENSCING00000015207.2"/>
</dbReference>
<organism evidence="3 4">
    <name type="scientific">Ciona intestinalis</name>
    <name type="common">Transparent sea squirt</name>
    <name type="synonym">Ascidia intestinalis</name>
    <dbReference type="NCBI Taxonomy" id="7719"/>
    <lineage>
        <taxon>Eukaryota</taxon>
        <taxon>Metazoa</taxon>
        <taxon>Chordata</taxon>
        <taxon>Tunicata</taxon>
        <taxon>Ascidiacea</taxon>
        <taxon>Phlebobranchia</taxon>
        <taxon>Cionidae</taxon>
        <taxon>Ciona</taxon>
    </lineage>
</organism>
<evidence type="ECO:0008006" key="5">
    <source>
        <dbReference type="Google" id="ProtNLM"/>
    </source>
</evidence>
<reference evidence="3" key="2">
    <citation type="submission" date="2025-08" db="UniProtKB">
        <authorList>
            <consortium name="Ensembl"/>
        </authorList>
    </citation>
    <scope>IDENTIFICATION</scope>
</reference>
<sequence length="602" mass="70259">MAHLLGSQYCIESLTKDIKDIQGTLAEVGFRVGQVKYQSWKFPDKLSVDVDVDGVLEDCEFKQDEEDNQVTHVTLYDLLIDRLLFLLQSFTHFNEVLIPSKSSSPNKPPHEGGKSRSMSAGLTTRRCWSRISQIAIVMQQMAKEKSDNMDAIKLPPTFVYFPESTLQPPFPTPNGYSGIDGNHWKGVNFCYFTTLGKEFKEHSICCQTPETLFSTCEVCSRAQQCMHDVGRSIVKVCKSQSLPTSLEDYIEKQNVSSLMSIAELTRFRWKNLQRKDLSRIDRQLENLMKQIKPLKHELSESAKREDELKNEIQRLSTISEQREKEFEEEHRRREFKLKEVEKSLRSQVTKATNEVNNLNERNTILTTQLSDIKDELLQKHRAMLTVENMKSQLKEEVMEGKQYQEDALKMRGELGVLRRQVEDLEEQVRISERKLEDQKRINKTLESHEKAVQEKQGSLLLRLQELNEECEEWREKSSSWENERERIKEKVEEQKRRSKKHEIELKTVQVRRRDVGDEVVSMKKTISDLHLDVEELNDELDRCRERERLLVAYPDLHQTCSPMVQSSGDVMHDMQQQVAANDVRIEVLEKENKVLLKTLSKV</sequence>
<dbReference type="AlphaFoldDB" id="H2XX98"/>
<reference evidence="4" key="1">
    <citation type="journal article" date="2002" name="Science">
        <title>The draft genome of Ciona intestinalis: insights into chordate and vertebrate origins.</title>
        <authorList>
            <person name="Dehal P."/>
            <person name="Satou Y."/>
            <person name="Campbell R.K."/>
            <person name="Chapman J."/>
            <person name="Degnan B."/>
            <person name="De Tomaso A."/>
            <person name="Davidson B."/>
            <person name="Di Gregorio A."/>
            <person name="Gelpke M."/>
            <person name="Goodstein D.M."/>
            <person name="Harafuji N."/>
            <person name="Hastings K.E."/>
            <person name="Ho I."/>
            <person name="Hotta K."/>
            <person name="Huang W."/>
            <person name="Kawashima T."/>
            <person name="Lemaire P."/>
            <person name="Martinez D."/>
            <person name="Meinertzhagen I.A."/>
            <person name="Necula S."/>
            <person name="Nonaka M."/>
            <person name="Putnam N."/>
            <person name="Rash S."/>
            <person name="Saiga H."/>
            <person name="Satake M."/>
            <person name="Terry A."/>
            <person name="Yamada L."/>
            <person name="Wang H.G."/>
            <person name="Awazu S."/>
            <person name="Azumi K."/>
            <person name="Boore J."/>
            <person name="Branno M."/>
            <person name="Chin-Bow S."/>
            <person name="DeSantis R."/>
            <person name="Doyle S."/>
            <person name="Francino P."/>
            <person name="Keys D.N."/>
            <person name="Haga S."/>
            <person name="Hayashi H."/>
            <person name="Hino K."/>
            <person name="Imai K.S."/>
            <person name="Inaba K."/>
            <person name="Kano S."/>
            <person name="Kobayashi K."/>
            <person name="Kobayashi M."/>
            <person name="Lee B.I."/>
            <person name="Makabe K.W."/>
            <person name="Manohar C."/>
            <person name="Matassi G."/>
            <person name="Medina M."/>
            <person name="Mochizuki Y."/>
            <person name="Mount S."/>
            <person name="Morishita T."/>
            <person name="Miura S."/>
            <person name="Nakayama A."/>
            <person name="Nishizaka S."/>
            <person name="Nomoto H."/>
            <person name="Ohta F."/>
            <person name="Oishi K."/>
            <person name="Rigoutsos I."/>
            <person name="Sano M."/>
            <person name="Sasaki A."/>
            <person name="Sasakura Y."/>
            <person name="Shoguchi E."/>
            <person name="Shin-i T."/>
            <person name="Spagnuolo A."/>
            <person name="Stainier D."/>
            <person name="Suzuki M.M."/>
            <person name="Tassy O."/>
            <person name="Takatori N."/>
            <person name="Tokuoka M."/>
            <person name="Yagi K."/>
            <person name="Yoshizaki F."/>
            <person name="Wada S."/>
            <person name="Zhang C."/>
            <person name="Hyatt P.D."/>
            <person name="Larimer F."/>
            <person name="Detter C."/>
            <person name="Doggett N."/>
            <person name="Glavina T."/>
            <person name="Hawkins T."/>
            <person name="Richardson P."/>
            <person name="Lucas S."/>
            <person name="Kohara Y."/>
            <person name="Levine M."/>
            <person name="Satoh N."/>
            <person name="Rokhsar D.S."/>
        </authorList>
    </citation>
    <scope>NUCLEOTIDE SEQUENCE [LARGE SCALE GENOMIC DNA]</scope>
</reference>
<evidence type="ECO:0000313" key="3">
    <source>
        <dbReference type="Ensembl" id="ENSCINP00000034282.1"/>
    </source>
</evidence>
<keyword evidence="1" id="KW-0175">Coiled coil</keyword>